<comment type="similarity">
    <text evidence="1">Belongs to the peptidase S51 family.</text>
</comment>
<evidence type="ECO:0000313" key="6">
    <source>
        <dbReference type="Proteomes" id="UP000521676"/>
    </source>
</evidence>
<dbReference type="Proteomes" id="UP000521676">
    <property type="component" value="Unassembled WGS sequence"/>
</dbReference>
<evidence type="ECO:0000256" key="3">
    <source>
        <dbReference type="ARBA" id="ARBA00022801"/>
    </source>
</evidence>
<dbReference type="SUPFAM" id="SSF52317">
    <property type="entry name" value="Class I glutamine amidotransferase-like"/>
    <property type="match status" value="1"/>
</dbReference>
<keyword evidence="5" id="KW-0315">Glutamine amidotransferase</keyword>
<keyword evidence="4" id="KW-0720">Serine protease</keyword>
<dbReference type="Gene3D" id="3.40.50.880">
    <property type="match status" value="1"/>
</dbReference>
<evidence type="ECO:0000256" key="2">
    <source>
        <dbReference type="ARBA" id="ARBA00022670"/>
    </source>
</evidence>
<evidence type="ECO:0000313" key="5">
    <source>
        <dbReference type="EMBL" id="NWJ45306.1"/>
    </source>
</evidence>
<keyword evidence="2" id="KW-0645">Protease</keyword>
<reference evidence="5 6" key="1">
    <citation type="submission" date="2020-06" db="EMBL/GenBank/DDBJ databases">
        <title>Anoxygenic phototrophic Chloroflexota member uses a Type I reaction center.</title>
        <authorList>
            <person name="Tsuji J.M."/>
            <person name="Shaw N.A."/>
            <person name="Nagashima S."/>
            <person name="Venkiteswaran J."/>
            <person name="Schiff S.L."/>
            <person name="Hanada S."/>
            <person name="Tank M."/>
            <person name="Neufeld J.D."/>
        </authorList>
    </citation>
    <scope>NUCLEOTIDE SEQUENCE [LARGE SCALE GENOMIC DNA]</scope>
    <source>
        <strain evidence="5">L227-S17</strain>
    </source>
</reference>
<comment type="caution">
    <text evidence="5">The sequence shown here is derived from an EMBL/GenBank/DDBJ whole genome shotgun (WGS) entry which is preliminary data.</text>
</comment>
<dbReference type="Pfam" id="PF03575">
    <property type="entry name" value="Peptidase_S51"/>
    <property type="match status" value="1"/>
</dbReference>
<sequence length="240" mass="25711">MIKKFGAVALVGSGEFLQPIEELDRLLLERLGEPGRVAILPTASAPDGNRVPKRWAEMGVRHFKKLGAEAQAVMVLNRSEADSTQMAAQISECNFVYLSGGKPQYLLQTLKDTACWQAIKGVYENGGGVVGCSAGAMALAGYLPGFPPFFRSEKALGLVPGLVVIPHFDEIPGWLSGISRFSSRNGTIVGVEGSTGLICSGEEWLVLGRKGVTLFSNKGKRRFESGDRLPLSSRNATIVT</sequence>
<evidence type="ECO:0000256" key="4">
    <source>
        <dbReference type="ARBA" id="ARBA00022825"/>
    </source>
</evidence>
<accession>A0A8T7M2I3</accession>
<proteinExistence type="inferred from homology"/>
<dbReference type="AlphaFoldDB" id="A0A8T7M2I3"/>
<dbReference type="EMBL" id="JACATZ010000001">
    <property type="protein sequence ID" value="NWJ45306.1"/>
    <property type="molecule type" value="Genomic_DNA"/>
</dbReference>
<dbReference type="InterPro" id="IPR029062">
    <property type="entry name" value="Class_I_gatase-like"/>
</dbReference>
<protein>
    <submittedName>
        <fullName evidence="5">Type 1 glutamine amidotransferase-like domain-containing protein</fullName>
    </submittedName>
</protein>
<dbReference type="GO" id="GO:0006508">
    <property type="term" value="P:proteolysis"/>
    <property type="evidence" value="ECO:0007669"/>
    <property type="project" value="UniProtKB-KW"/>
</dbReference>
<dbReference type="PANTHER" id="PTHR36175:SF1">
    <property type="entry name" value="CYANOPHYCINASE"/>
    <property type="match status" value="1"/>
</dbReference>
<organism evidence="5 6">
    <name type="scientific">Candidatus Chlorohelix allophototropha</name>
    <dbReference type="NCBI Taxonomy" id="3003348"/>
    <lineage>
        <taxon>Bacteria</taxon>
        <taxon>Bacillati</taxon>
        <taxon>Chloroflexota</taxon>
        <taxon>Chloroflexia</taxon>
        <taxon>Candidatus Chloroheliales</taxon>
        <taxon>Candidatus Chloroheliaceae</taxon>
        <taxon>Candidatus Chlorohelix</taxon>
    </lineage>
</organism>
<evidence type="ECO:0000256" key="1">
    <source>
        <dbReference type="ARBA" id="ARBA00006534"/>
    </source>
</evidence>
<gene>
    <name evidence="5" type="ORF">HXX08_05445</name>
</gene>
<dbReference type="GO" id="GO:0008236">
    <property type="term" value="F:serine-type peptidase activity"/>
    <property type="evidence" value="ECO:0007669"/>
    <property type="project" value="UniProtKB-KW"/>
</dbReference>
<keyword evidence="3" id="KW-0378">Hydrolase</keyword>
<dbReference type="PANTHER" id="PTHR36175">
    <property type="entry name" value="CYANOPHYCINASE"/>
    <property type="match status" value="1"/>
</dbReference>
<name>A0A8T7M2I3_9CHLR</name>
<dbReference type="InterPro" id="IPR005320">
    <property type="entry name" value="Peptidase_S51"/>
</dbReference>